<dbReference type="PANTHER" id="PTHR47840">
    <property type="entry name" value="ZN(II)2CYS6 TRANSCRIPTION FACTOR (EUROFUNG)-RELATED"/>
    <property type="match status" value="1"/>
</dbReference>
<name>A0A9P4T3V0_CURKU</name>
<keyword evidence="3" id="KW-0539">Nucleus</keyword>
<evidence type="ECO:0000256" key="1">
    <source>
        <dbReference type="ARBA" id="ARBA00023015"/>
    </source>
</evidence>
<dbReference type="EMBL" id="SWKU01000042">
    <property type="protein sequence ID" value="KAF2994242.1"/>
    <property type="molecule type" value="Genomic_DNA"/>
</dbReference>
<evidence type="ECO:0000256" key="2">
    <source>
        <dbReference type="ARBA" id="ARBA00023163"/>
    </source>
</evidence>
<evidence type="ECO:0000256" key="4">
    <source>
        <dbReference type="SAM" id="MobiDB-lite"/>
    </source>
</evidence>
<evidence type="ECO:0000313" key="5">
    <source>
        <dbReference type="EMBL" id="KAF2994242.1"/>
    </source>
</evidence>
<dbReference type="AlphaFoldDB" id="A0A9P4T3V0"/>
<protein>
    <submittedName>
        <fullName evidence="5">Uncharacterized protein</fullName>
    </submittedName>
</protein>
<keyword evidence="1" id="KW-0805">Transcription regulation</keyword>
<proteinExistence type="predicted"/>
<keyword evidence="2" id="KW-0804">Transcription</keyword>
<feature type="region of interest" description="Disordered" evidence="4">
    <location>
        <begin position="1"/>
        <end position="28"/>
    </location>
</feature>
<comment type="caution">
    <text evidence="5">The sequence shown here is derived from an EMBL/GenBank/DDBJ whole genome shotgun (WGS) entry which is preliminary data.</text>
</comment>
<dbReference type="Proteomes" id="UP000801428">
    <property type="component" value="Unassembled WGS sequence"/>
</dbReference>
<feature type="compositionally biased region" description="Polar residues" evidence="4">
    <location>
        <begin position="12"/>
        <end position="23"/>
    </location>
</feature>
<dbReference type="PANTHER" id="PTHR47840:SF1">
    <property type="entry name" value="ZN(II)2CYS6 TRANSCRIPTION FACTOR (EUROFUNG)"/>
    <property type="match status" value="1"/>
</dbReference>
<reference evidence="5" key="1">
    <citation type="submission" date="2019-04" db="EMBL/GenBank/DDBJ databases">
        <title>Sequencing of skin fungus with MAO and IRED activity.</title>
        <authorList>
            <person name="Marsaioli A.J."/>
            <person name="Bonatto J.M.C."/>
            <person name="Reis Junior O."/>
        </authorList>
    </citation>
    <scope>NUCLEOTIDE SEQUENCE</scope>
    <source>
        <strain evidence="5">30M1</strain>
    </source>
</reference>
<accession>A0A9P4T3V0</accession>
<feature type="compositionally biased region" description="Low complexity" evidence="4">
    <location>
        <begin position="1"/>
        <end position="11"/>
    </location>
</feature>
<dbReference type="OrthoDB" id="5392779at2759"/>
<organism evidence="5 6">
    <name type="scientific">Curvularia kusanoi</name>
    <name type="common">Cochliobolus kusanoi</name>
    <dbReference type="NCBI Taxonomy" id="90978"/>
    <lineage>
        <taxon>Eukaryota</taxon>
        <taxon>Fungi</taxon>
        <taxon>Dikarya</taxon>
        <taxon>Ascomycota</taxon>
        <taxon>Pezizomycotina</taxon>
        <taxon>Dothideomycetes</taxon>
        <taxon>Pleosporomycetidae</taxon>
        <taxon>Pleosporales</taxon>
        <taxon>Pleosporineae</taxon>
        <taxon>Pleosporaceae</taxon>
        <taxon>Curvularia</taxon>
    </lineage>
</organism>
<gene>
    <name evidence="5" type="ORF">E8E13_000550</name>
</gene>
<evidence type="ECO:0000256" key="3">
    <source>
        <dbReference type="ARBA" id="ARBA00023242"/>
    </source>
</evidence>
<dbReference type="CDD" id="cd12148">
    <property type="entry name" value="fungal_TF_MHR"/>
    <property type="match status" value="1"/>
</dbReference>
<keyword evidence="6" id="KW-1185">Reference proteome</keyword>
<evidence type="ECO:0000313" key="6">
    <source>
        <dbReference type="Proteomes" id="UP000801428"/>
    </source>
</evidence>
<sequence length="546" mass="60113">MTASSSSVSTSPRANLSPTTVTTGAPLHRTEHEAVSAALYAALPPSREDIEITIRAGLNISLPRLMTWAHPITLAKYMSIPATCLQSAHPQVHAGVISCLSESPRQLMRRLVDSATDLVTGKDEFRGSVQGFECVMLECMHLANSGNLRRAWPAALADDSPSGRFERKQCAIASRILARNESLLANYSDDCDSVSTLDLELQQAANEMPSKWWLVPNLASSLLDEGLSFWEMLRLVEQMLYFNLLNLLHLPYMLRSRMDTTRETGERSDYVYSKLVSVNASRELLTRYIMLRSHNRLASTSRAMDFFAMTAAITLIMAHLGGHDEQRAMSLSPSPVDIDILPYHRNSDRAMMEKVLENMEAMADLSTDLLSKQSASLLRRLLVLEAKAAKGQSNMSDAEGGLFLHLGIPHFGTIKINSNGTVVSVDSSEEFLVDSTDAVDGDTATSLNAGPSNDVVFVSQPSQHAEQISPNSPLAMQPQQQGQNQLILPHYSHAIDDALDQQYPYAGLTAHAEDWGFQSTDAVFFEDLMGESSMQFGSDDRSILMR</sequence>